<dbReference type="NCBIfam" id="TIGR04088">
    <property type="entry name" value="cognate_SipW"/>
    <property type="match status" value="1"/>
</dbReference>
<evidence type="ECO:0000313" key="2">
    <source>
        <dbReference type="Proteomes" id="UP000282460"/>
    </source>
</evidence>
<protein>
    <submittedName>
        <fullName evidence="1">Alternate-type signal peptide domain-containing protein</fullName>
    </submittedName>
</protein>
<comment type="caution">
    <text evidence="1">The sequence shown here is derived from an EMBL/GenBank/DDBJ whole genome shotgun (WGS) entry which is preliminary data.</text>
</comment>
<dbReference type="NCBIfam" id="TIGR04089">
    <property type="entry name" value="exp_by_SipW_III"/>
    <property type="match status" value="1"/>
</dbReference>
<organism evidence="1 2">
    <name type="scientific">Mycetocola zhadangensis</name>
    <dbReference type="NCBI Taxonomy" id="1164595"/>
    <lineage>
        <taxon>Bacteria</taxon>
        <taxon>Bacillati</taxon>
        <taxon>Actinomycetota</taxon>
        <taxon>Actinomycetes</taxon>
        <taxon>Micrococcales</taxon>
        <taxon>Microbacteriaceae</taxon>
        <taxon>Mycetocola</taxon>
    </lineage>
</organism>
<evidence type="ECO:0000313" key="1">
    <source>
        <dbReference type="EMBL" id="RLQ84475.1"/>
    </source>
</evidence>
<dbReference type="InterPro" id="IPR023833">
    <property type="entry name" value="Signal_pept_SipW-depend-type"/>
</dbReference>
<accession>A0A3L7J2I3</accession>
<dbReference type="Proteomes" id="UP000282460">
    <property type="component" value="Unassembled WGS sequence"/>
</dbReference>
<name>A0A3L7J2I3_9MICO</name>
<dbReference type="InterPro" id="IPR024006">
    <property type="entry name" value="Alt_signal_exp_actinobact"/>
</dbReference>
<proteinExistence type="predicted"/>
<dbReference type="RefSeq" id="WP_121659515.1">
    <property type="nucleotide sequence ID" value="NZ_BMEK01000002.1"/>
</dbReference>
<reference evidence="1 2" key="1">
    <citation type="submission" date="2018-10" db="EMBL/GenBank/DDBJ databases">
        <authorList>
            <person name="Li J."/>
        </authorList>
    </citation>
    <scope>NUCLEOTIDE SEQUENCE [LARGE SCALE GENOMIC DNA]</scope>
    <source>
        <strain evidence="1 2">ZD1-4</strain>
    </source>
</reference>
<dbReference type="OrthoDB" id="4466954at2"/>
<keyword evidence="2" id="KW-1185">Reference proteome</keyword>
<sequence>MKKPIRTLLVSSLAALLGAVLLLGGAGSLAFWSDTTSTTQDIQTGSLDLGTIGTESFAAATIIQCNETTCSQPVNYTGGAIVPGDVINVTVNVPVKLVGQNLKAELAVTPTKVMPTEPAADVALSKVVSIGVSSINGKPAAGSTTAKLALTPSTVTNGTVPVVLVVKFPWGKVGDSNAAMGGKVTLGATYSLTQIAAG</sequence>
<dbReference type="EMBL" id="RCWJ01000002">
    <property type="protein sequence ID" value="RLQ84475.1"/>
    <property type="molecule type" value="Genomic_DNA"/>
</dbReference>
<gene>
    <name evidence="1" type="ORF">D9V28_09825</name>
</gene>
<dbReference type="AlphaFoldDB" id="A0A3L7J2I3"/>